<dbReference type="PANTHER" id="PTHR38590:SF1">
    <property type="entry name" value="BLL0828 PROTEIN"/>
    <property type="match status" value="1"/>
</dbReference>
<evidence type="ECO:0000313" key="2">
    <source>
        <dbReference type="EMBL" id="GGC03917.1"/>
    </source>
</evidence>
<feature type="domain" description="DUF559" evidence="1">
    <location>
        <begin position="32"/>
        <end position="136"/>
    </location>
</feature>
<evidence type="ECO:0000259" key="1">
    <source>
        <dbReference type="Pfam" id="PF04480"/>
    </source>
</evidence>
<sequence length="158" mass="17615">MAERKTLGVSRSVSDAKPDISTFNVTGARLERLKERAREMRRHPTDAQKALWTELSSSKLGGVKFTRQAVVGSSVVDFACPSRWIVVSISPVDANPEVDSLQDKKLADVGIRVLRFTEDMVLARLDEVVDTINAEVNKPFDKRRARTQFAPKMESVEG</sequence>
<keyword evidence="3" id="KW-1185">Reference proteome</keyword>
<dbReference type="PANTHER" id="PTHR38590">
    <property type="entry name" value="BLL0828 PROTEIN"/>
    <property type="match status" value="1"/>
</dbReference>
<gene>
    <name evidence="2" type="ORF">GCM10011494_22950</name>
</gene>
<dbReference type="Gene3D" id="3.40.960.10">
    <property type="entry name" value="VSR Endonuclease"/>
    <property type="match status" value="1"/>
</dbReference>
<dbReference type="EMBL" id="BMHK01000014">
    <property type="protein sequence ID" value="GGC03917.1"/>
    <property type="molecule type" value="Genomic_DNA"/>
</dbReference>
<dbReference type="AlphaFoldDB" id="A0A916TST8"/>
<protein>
    <recommendedName>
        <fullName evidence="1">DUF559 domain-containing protein</fullName>
    </recommendedName>
</protein>
<evidence type="ECO:0000313" key="3">
    <source>
        <dbReference type="Proteomes" id="UP000608154"/>
    </source>
</evidence>
<dbReference type="Pfam" id="PF04480">
    <property type="entry name" value="DUF559"/>
    <property type="match status" value="1"/>
</dbReference>
<proteinExistence type="predicted"/>
<accession>A0A916TST8</accession>
<comment type="caution">
    <text evidence="2">The sequence shown here is derived from an EMBL/GenBank/DDBJ whole genome shotgun (WGS) entry which is preliminary data.</text>
</comment>
<dbReference type="SUPFAM" id="SSF52980">
    <property type="entry name" value="Restriction endonuclease-like"/>
    <property type="match status" value="1"/>
</dbReference>
<dbReference type="Proteomes" id="UP000608154">
    <property type="component" value="Unassembled WGS sequence"/>
</dbReference>
<dbReference type="InterPro" id="IPR007569">
    <property type="entry name" value="DUF559"/>
</dbReference>
<dbReference type="InterPro" id="IPR011335">
    <property type="entry name" value="Restrct_endonuc-II-like"/>
</dbReference>
<name>A0A916TST8_9SPHN</name>
<dbReference type="RefSeq" id="WP_188771645.1">
    <property type="nucleotide sequence ID" value="NZ_BMHK01000014.1"/>
</dbReference>
<organism evidence="2 3">
    <name type="scientific">Novosphingobium endophyticum</name>
    <dbReference type="NCBI Taxonomy" id="1955250"/>
    <lineage>
        <taxon>Bacteria</taxon>
        <taxon>Pseudomonadati</taxon>
        <taxon>Pseudomonadota</taxon>
        <taxon>Alphaproteobacteria</taxon>
        <taxon>Sphingomonadales</taxon>
        <taxon>Sphingomonadaceae</taxon>
        <taxon>Novosphingobium</taxon>
    </lineage>
</organism>
<dbReference type="InterPro" id="IPR047216">
    <property type="entry name" value="Endonuclease_DUF559_bact"/>
</dbReference>
<reference evidence="2" key="2">
    <citation type="submission" date="2020-09" db="EMBL/GenBank/DDBJ databases">
        <authorList>
            <person name="Sun Q."/>
            <person name="Zhou Y."/>
        </authorList>
    </citation>
    <scope>NUCLEOTIDE SEQUENCE</scope>
    <source>
        <strain evidence="2">CGMCC 1.15095</strain>
    </source>
</reference>
<reference evidence="2" key="1">
    <citation type="journal article" date="2014" name="Int. J. Syst. Evol. Microbiol.">
        <title>Complete genome sequence of Corynebacterium casei LMG S-19264T (=DSM 44701T), isolated from a smear-ripened cheese.</title>
        <authorList>
            <consortium name="US DOE Joint Genome Institute (JGI-PGF)"/>
            <person name="Walter F."/>
            <person name="Albersmeier A."/>
            <person name="Kalinowski J."/>
            <person name="Ruckert C."/>
        </authorList>
    </citation>
    <scope>NUCLEOTIDE SEQUENCE</scope>
    <source>
        <strain evidence="2">CGMCC 1.15095</strain>
    </source>
</reference>